<sequence length="76" mass="8517">MPSMTERFPWSAVIRVLMTRPNLIRGKSHGRVNATPFFVLPPVPLPLHDVHDHSTVPPTSRSFASLEMLSPSLETK</sequence>
<proteinExistence type="predicted"/>
<name>A0AAI9TQU8_PENTH</name>
<organism evidence="1 2">
    <name type="scientific">Penicillium thymicola</name>
    <dbReference type="NCBI Taxonomy" id="293382"/>
    <lineage>
        <taxon>Eukaryota</taxon>
        <taxon>Fungi</taxon>
        <taxon>Dikarya</taxon>
        <taxon>Ascomycota</taxon>
        <taxon>Pezizomycotina</taxon>
        <taxon>Eurotiomycetes</taxon>
        <taxon>Eurotiomycetidae</taxon>
        <taxon>Eurotiales</taxon>
        <taxon>Aspergillaceae</taxon>
        <taxon>Penicillium</taxon>
    </lineage>
</organism>
<keyword evidence="2" id="KW-1185">Reference proteome</keyword>
<dbReference type="Proteomes" id="UP001227192">
    <property type="component" value="Unassembled WGS sequence"/>
</dbReference>
<evidence type="ECO:0000313" key="2">
    <source>
        <dbReference type="Proteomes" id="UP001227192"/>
    </source>
</evidence>
<evidence type="ECO:0000313" key="1">
    <source>
        <dbReference type="EMBL" id="KAJ9491724.1"/>
    </source>
</evidence>
<gene>
    <name evidence="1" type="ORF">VN97_g1549</name>
</gene>
<protein>
    <submittedName>
        <fullName evidence="1">Uncharacterized protein</fullName>
    </submittedName>
</protein>
<dbReference type="EMBL" id="LACB01000026">
    <property type="protein sequence ID" value="KAJ9491724.1"/>
    <property type="molecule type" value="Genomic_DNA"/>
</dbReference>
<comment type="caution">
    <text evidence="1">The sequence shown here is derived from an EMBL/GenBank/DDBJ whole genome shotgun (WGS) entry which is preliminary data.</text>
</comment>
<reference evidence="1" key="2">
    <citation type="journal article" date="2016" name="Fungal Biol.">
        <title>Ochratoxin A production by Penicillium thymicola.</title>
        <authorList>
            <person name="Nguyen H.D.T."/>
            <person name="McMullin D.R."/>
            <person name="Ponomareva E."/>
            <person name="Riley R."/>
            <person name="Pomraning K.R."/>
            <person name="Baker S.E."/>
            <person name="Seifert K.A."/>
        </authorList>
    </citation>
    <scope>NUCLEOTIDE SEQUENCE</scope>
    <source>
        <strain evidence="1">DAOM 180753</strain>
    </source>
</reference>
<accession>A0AAI9TQU8</accession>
<reference evidence="1" key="1">
    <citation type="submission" date="2015-06" db="EMBL/GenBank/DDBJ databases">
        <authorList>
            <person name="Nguyen H."/>
        </authorList>
    </citation>
    <scope>NUCLEOTIDE SEQUENCE</scope>
    <source>
        <strain evidence="1">DAOM 180753</strain>
    </source>
</reference>
<dbReference type="AlphaFoldDB" id="A0AAI9TQU8"/>